<dbReference type="AlphaFoldDB" id="A0A8J5K2R6"/>
<keyword evidence="3" id="KW-1185">Reference proteome</keyword>
<reference evidence="2" key="1">
    <citation type="journal article" date="2021" name="Sci. Adv.">
        <title>The American lobster genome reveals insights on longevity, neural, and immune adaptations.</title>
        <authorList>
            <person name="Polinski J.M."/>
            <person name="Zimin A.V."/>
            <person name="Clark K.F."/>
            <person name="Kohn A.B."/>
            <person name="Sadowski N."/>
            <person name="Timp W."/>
            <person name="Ptitsyn A."/>
            <person name="Khanna P."/>
            <person name="Romanova D.Y."/>
            <person name="Williams P."/>
            <person name="Greenwood S.J."/>
            <person name="Moroz L.L."/>
            <person name="Walt D.R."/>
            <person name="Bodnar A.G."/>
        </authorList>
    </citation>
    <scope>NUCLEOTIDE SEQUENCE</scope>
    <source>
        <strain evidence="2">GMGI-L3</strain>
    </source>
</reference>
<dbReference type="EMBL" id="JAHLQT010026066">
    <property type="protein sequence ID" value="KAG7163899.1"/>
    <property type="molecule type" value="Genomic_DNA"/>
</dbReference>
<gene>
    <name evidence="2" type="ORF">Hamer_G020814</name>
</gene>
<name>A0A8J5K2R6_HOMAM</name>
<sequence>MDSPLSYDTKMTQELLYCYGELQREEQNQQSTKINSNAVRSTVEVPFMVEANGINNWVIIVVMATTTTTALKTANFNNTHNNNSVTWNGRTDTRQLTSPQEMTHC</sequence>
<feature type="region of interest" description="Disordered" evidence="1">
    <location>
        <begin position="81"/>
        <end position="105"/>
    </location>
</feature>
<accession>A0A8J5K2R6</accession>
<protein>
    <submittedName>
        <fullName evidence="2">Uncharacterized protein</fullName>
    </submittedName>
</protein>
<dbReference type="Proteomes" id="UP000747542">
    <property type="component" value="Unassembled WGS sequence"/>
</dbReference>
<feature type="compositionally biased region" description="Polar residues" evidence="1">
    <location>
        <begin position="94"/>
        <end position="105"/>
    </location>
</feature>
<comment type="caution">
    <text evidence="2">The sequence shown here is derived from an EMBL/GenBank/DDBJ whole genome shotgun (WGS) entry which is preliminary data.</text>
</comment>
<evidence type="ECO:0000256" key="1">
    <source>
        <dbReference type="SAM" id="MobiDB-lite"/>
    </source>
</evidence>
<organism evidence="2 3">
    <name type="scientific">Homarus americanus</name>
    <name type="common">American lobster</name>
    <dbReference type="NCBI Taxonomy" id="6706"/>
    <lineage>
        <taxon>Eukaryota</taxon>
        <taxon>Metazoa</taxon>
        <taxon>Ecdysozoa</taxon>
        <taxon>Arthropoda</taxon>
        <taxon>Crustacea</taxon>
        <taxon>Multicrustacea</taxon>
        <taxon>Malacostraca</taxon>
        <taxon>Eumalacostraca</taxon>
        <taxon>Eucarida</taxon>
        <taxon>Decapoda</taxon>
        <taxon>Pleocyemata</taxon>
        <taxon>Astacidea</taxon>
        <taxon>Nephropoidea</taxon>
        <taxon>Nephropidae</taxon>
        <taxon>Homarus</taxon>
    </lineage>
</organism>
<evidence type="ECO:0000313" key="3">
    <source>
        <dbReference type="Proteomes" id="UP000747542"/>
    </source>
</evidence>
<proteinExistence type="predicted"/>
<evidence type="ECO:0000313" key="2">
    <source>
        <dbReference type="EMBL" id="KAG7163899.1"/>
    </source>
</evidence>